<dbReference type="AlphaFoldDB" id="S7KGN8"/>
<evidence type="ECO:0000313" key="1">
    <source>
        <dbReference type="EMBL" id="EPP35326.1"/>
    </source>
</evidence>
<dbReference type="Proteomes" id="UP000016200">
    <property type="component" value="Unassembled WGS sequence"/>
</dbReference>
<sequence>MGRTGTVITLSQRFQPYVLSPGALIPIPGSLLYAQIFPTLYRVFSSSRELLYEEGFSAQGPLKRFAVFQDLHRGGLIVTSEKYTYYILPTGEKVVTRKGYLPVSTTGPFLSLGVHKHMDLQKIRHRRDLKEILPLWFRMAHLMATHAREEHLDSVGTGELLVVAHEKIKEKKKTELCDDLLAFYLSAFSYTFLPRWYDSEYQGIIDGLPEDSSIAFPLLQYSLPVIHDIFVNQGEECVEILPSLPPEFPCGRFVNFNLPGIGKLSIEWTKKMIRRMSLYAETTRTIRFSFASSLLQSRLRVWEHKSLCDSRIIPLGETIEIKVGTTYLWDCFYK</sequence>
<dbReference type="Gene3D" id="2.60.40.1180">
    <property type="entry name" value="Golgi alpha-mannosidase II"/>
    <property type="match status" value="1"/>
</dbReference>
<name>S7KGN8_9CHLA</name>
<dbReference type="InterPro" id="IPR013780">
    <property type="entry name" value="Glyco_hydro_b"/>
</dbReference>
<dbReference type="eggNOG" id="ENOG5031PGH">
    <property type="taxonomic scope" value="Bacteria"/>
</dbReference>
<dbReference type="EMBL" id="ATNB01000058">
    <property type="protein sequence ID" value="EPP35326.1"/>
    <property type="molecule type" value="Genomic_DNA"/>
</dbReference>
<comment type="caution">
    <text evidence="1">The sequence shown here is derived from an EMBL/GenBank/DDBJ whole genome shotgun (WGS) entry which is preliminary data.</text>
</comment>
<dbReference type="PATRIC" id="fig|1238237.3.peg.283"/>
<proteinExistence type="predicted"/>
<protein>
    <submittedName>
        <fullName evidence="1">Uncharacterized protein</fullName>
    </submittedName>
</protein>
<accession>S7KGN8</accession>
<organism evidence="1 2">
    <name type="scientific">Chlamydia ibidis</name>
    <dbReference type="NCBI Taxonomy" id="1405396"/>
    <lineage>
        <taxon>Bacteria</taxon>
        <taxon>Pseudomonadati</taxon>
        <taxon>Chlamydiota</taxon>
        <taxon>Chlamydiia</taxon>
        <taxon>Chlamydiales</taxon>
        <taxon>Chlamydiaceae</taxon>
        <taxon>Chlamydia/Chlamydophila group</taxon>
        <taxon>Chlamydia</taxon>
    </lineage>
</organism>
<gene>
    <name evidence="1" type="ORF">CP10139811_1032</name>
</gene>
<dbReference type="HOGENOM" id="CLU_905191_0_0_0"/>
<evidence type="ECO:0000313" key="2">
    <source>
        <dbReference type="Proteomes" id="UP000016200"/>
    </source>
</evidence>
<reference evidence="1 2" key="1">
    <citation type="submission" date="2013-04" db="EMBL/GenBank/DDBJ databases">
        <title>Genome sequence of Chlamydia psittaci 10-1398/11.</title>
        <authorList>
            <person name="Huot-Creasy H."/>
            <person name="McCracken C.L."/>
            <person name="Humphries M."/>
            <person name="Sachse K."/>
            <person name="Laroucau K."/>
            <person name="Bavoil P."/>
            <person name="Myers G.S."/>
        </authorList>
    </citation>
    <scope>NUCLEOTIDE SEQUENCE [LARGE SCALE GENOMIC DNA]</scope>
    <source>
        <strain evidence="1 2">10_1398_11</strain>
    </source>
</reference>